<sequence>MRARPTLATVKALDRDILRLAVPALGALVAEPLFLLTDTALVGHLGETPLAGLSIASALLQTAIGLLIFLAYATTPAVARRLGAGDRPGAIRAGIDGLWLALLLGIVLVAVGIVAARPLVQLFGATAAVEEQAVIYLTVSLAGLPAMLLVIAATGLLRGLQDTKTPLVVAVSGFAANAGLNALFIYGFGAGIAGSAAGTVVAQWAMAAVYLVIAVRASRSNGVSLRPGLAGVTGAAASGGWLFLRTASLRAALLATVVVASDLGVVELATFQIASTLFFTLAFILDALAIAGQALVGHGLGAEDAPRVRGVMRRLVWWGIGAGVVLGLGLAALSPVLGPVFSSSRDVQQALLVVVLVMAIGVPLAGYVFVLDGVLIGAGDARYLALAGLGTVVIYAPLLIGVWMFGPDGTAGLVWLWLAFGFGYMSARALTLGLRARGTAWMRTGG</sequence>
<evidence type="ECO:0000256" key="3">
    <source>
        <dbReference type="ARBA" id="ARBA00022692"/>
    </source>
</evidence>
<keyword evidence="4 6" id="KW-1133">Transmembrane helix</keyword>
<feature type="transmembrane region" description="Helical" evidence="6">
    <location>
        <begin position="93"/>
        <end position="115"/>
    </location>
</feature>
<evidence type="ECO:0000256" key="6">
    <source>
        <dbReference type="SAM" id="Phobius"/>
    </source>
</evidence>
<feature type="transmembrane region" description="Helical" evidence="6">
    <location>
        <begin position="135"/>
        <end position="160"/>
    </location>
</feature>
<feature type="transmembrane region" description="Helical" evidence="6">
    <location>
        <begin position="315"/>
        <end position="338"/>
    </location>
</feature>
<feature type="transmembrane region" description="Helical" evidence="6">
    <location>
        <begin position="383"/>
        <end position="406"/>
    </location>
</feature>
<feature type="transmembrane region" description="Helical" evidence="6">
    <location>
        <begin position="225"/>
        <end position="244"/>
    </location>
</feature>
<dbReference type="PANTHER" id="PTHR42893">
    <property type="entry name" value="PROTEIN DETOXIFICATION 44, CHLOROPLASTIC-RELATED"/>
    <property type="match status" value="1"/>
</dbReference>
<keyword evidence="5 6" id="KW-0472">Membrane</keyword>
<accession>A0ABR5CFK6</accession>
<evidence type="ECO:0000313" key="8">
    <source>
        <dbReference type="Proteomes" id="UP000032503"/>
    </source>
</evidence>
<dbReference type="InterPro" id="IPR044644">
    <property type="entry name" value="DinF-like"/>
</dbReference>
<name>A0ABR5CFK6_9MICO</name>
<dbReference type="EMBL" id="JYFC01000003">
    <property type="protein sequence ID" value="KJC64397.1"/>
    <property type="molecule type" value="Genomic_DNA"/>
</dbReference>
<evidence type="ECO:0000256" key="2">
    <source>
        <dbReference type="ARBA" id="ARBA00010199"/>
    </source>
</evidence>
<dbReference type="InterPro" id="IPR002528">
    <property type="entry name" value="MATE_fam"/>
</dbReference>
<reference evidence="7 8" key="1">
    <citation type="journal article" date="2001" name="Int. J. Syst. Evol. Microbiol.">
        <title>Agreia bicolorata gen. nov., sp. nov., to accommodate actinobacteria isolated from narrow reed grass infected by the nematode Heteroanguina graminophila.</title>
        <authorList>
            <person name="Evtushenko L.I."/>
            <person name="Dorofeeva L.V."/>
            <person name="Dobrovolskaya T.G."/>
            <person name="Streshinskaya G.M."/>
            <person name="Subbotin S.A."/>
            <person name="Tiedje J.M."/>
        </authorList>
    </citation>
    <scope>NUCLEOTIDE SEQUENCE [LARGE SCALE GENOMIC DNA]</scope>
    <source>
        <strain evidence="7 8">VKM Ac-1804</strain>
    </source>
</reference>
<feature type="transmembrane region" description="Helical" evidence="6">
    <location>
        <begin position="192"/>
        <end position="213"/>
    </location>
</feature>
<dbReference type="Proteomes" id="UP000032503">
    <property type="component" value="Unassembled WGS sequence"/>
</dbReference>
<feature type="transmembrane region" description="Helical" evidence="6">
    <location>
        <begin position="273"/>
        <end position="295"/>
    </location>
</feature>
<dbReference type="CDD" id="cd13136">
    <property type="entry name" value="MATE_DinF_like"/>
    <property type="match status" value="1"/>
</dbReference>
<dbReference type="Pfam" id="PF01554">
    <property type="entry name" value="MatE"/>
    <property type="match status" value="2"/>
</dbReference>
<comment type="subcellular location">
    <subcellularLocation>
        <location evidence="1">Membrane</location>
        <topology evidence="1">Multi-pass membrane protein</topology>
    </subcellularLocation>
</comment>
<evidence type="ECO:0000313" key="7">
    <source>
        <dbReference type="EMBL" id="KJC64397.1"/>
    </source>
</evidence>
<dbReference type="PANTHER" id="PTHR42893:SF46">
    <property type="entry name" value="PROTEIN DETOXIFICATION 44, CHLOROPLASTIC"/>
    <property type="match status" value="1"/>
</dbReference>
<gene>
    <name evidence="7" type="ORF">TZ00_08130</name>
</gene>
<keyword evidence="3 6" id="KW-0812">Transmembrane</keyword>
<feature type="transmembrane region" description="Helical" evidence="6">
    <location>
        <begin position="49"/>
        <end position="72"/>
    </location>
</feature>
<evidence type="ECO:0000256" key="4">
    <source>
        <dbReference type="ARBA" id="ARBA00022989"/>
    </source>
</evidence>
<evidence type="ECO:0000256" key="5">
    <source>
        <dbReference type="ARBA" id="ARBA00023136"/>
    </source>
</evidence>
<protein>
    <submittedName>
        <fullName evidence="7">Multidrug transporter MATE</fullName>
    </submittedName>
</protein>
<feature type="transmembrane region" description="Helical" evidence="6">
    <location>
        <begin position="167"/>
        <end position="186"/>
    </location>
</feature>
<dbReference type="NCBIfam" id="TIGR00797">
    <property type="entry name" value="matE"/>
    <property type="match status" value="1"/>
</dbReference>
<comment type="caution">
    <text evidence="7">The sequence shown here is derived from an EMBL/GenBank/DDBJ whole genome shotgun (WGS) entry which is preliminary data.</text>
</comment>
<feature type="transmembrane region" description="Helical" evidence="6">
    <location>
        <begin position="20"/>
        <end position="37"/>
    </location>
</feature>
<comment type="similarity">
    <text evidence="2">Belongs to the multi antimicrobial extrusion (MATE) (TC 2.A.66.1) family.</text>
</comment>
<feature type="transmembrane region" description="Helical" evidence="6">
    <location>
        <begin position="412"/>
        <end position="434"/>
    </location>
</feature>
<keyword evidence="8" id="KW-1185">Reference proteome</keyword>
<proteinExistence type="inferred from homology"/>
<evidence type="ECO:0000256" key="1">
    <source>
        <dbReference type="ARBA" id="ARBA00004141"/>
    </source>
</evidence>
<organism evidence="7 8">
    <name type="scientific">Agreia bicolorata</name>
    <dbReference type="NCBI Taxonomy" id="110935"/>
    <lineage>
        <taxon>Bacteria</taxon>
        <taxon>Bacillati</taxon>
        <taxon>Actinomycetota</taxon>
        <taxon>Actinomycetes</taxon>
        <taxon>Micrococcales</taxon>
        <taxon>Microbacteriaceae</taxon>
        <taxon>Agreia</taxon>
    </lineage>
</organism>
<feature type="transmembrane region" description="Helical" evidence="6">
    <location>
        <begin position="350"/>
        <end position="371"/>
    </location>
</feature>